<feature type="transmembrane region" description="Helical" evidence="9">
    <location>
        <begin position="424"/>
        <end position="456"/>
    </location>
</feature>
<keyword evidence="8 9" id="KW-0472">Membrane</keyword>
<keyword evidence="7 9" id="KW-0406">Ion transport</keyword>
<dbReference type="AlphaFoldDB" id="A0A9N8YY48"/>
<dbReference type="PIRSF" id="PIRSF001293">
    <property type="entry name" value="ATP6V0A1"/>
    <property type="match status" value="1"/>
</dbReference>
<keyword evidence="6 9" id="KW-1133">Transmembrane helix</keyword>
<sequence>MPYSSLFRSEEMSLIQLYIPSEMAQPTVAELGELGLIQFRDLNPDVNAFQRAFVSQIRRFDEMERQLRFLTVQIEKLEIPIRPLTGDVSTVRARNVQEIDELEEQINVYERRITQMNNSYESMQKRYLRLTEKRHVLKETGVFFEQAESRQEDIRQSFDEPTTPLLGHADLEQGPSGVAGLTQLNLGFVTGVIPRKKMQTFERVLWRVLRGNLYLNYAEIDEPIVDPSTDEVVEKNVFVIFAHGKVLLDKIRKISESLGATLYPVDDSPDRRRATLAEITSQIEDHTNVIQTTNNTRRAELTKIAENLTAWMTIIKKEKAVYHTMNLFNYDVTRKCLIAEGWCPQNDLHKIHRAIRTATVSLSVAKNVEWFLENFGSNVSAILNELRTTKEPPTFHRVNKFTSGFQEIVDAYGVAKYREVNPGLFTIITFPFLFAVMFGDFGHGFLLTLAALYLIFNEKKFEREKLDEIFEMFFGGRYIILLMGLFSIYTGLIYNDIFSRAVQIADSGFKWQWPENYTVGQAVEAAQVGVYPFGVDPAWHGADNSLIFINSYKMKMSVVFGVIQMSFGIVLTVFNYTYFKKKLSIWTEFLPQILFMQSIFGYLVFTIIYKWSVNWSETDSDGQLIRHSPPGLLNMLIYMFLQPGAVDPEDELYSGQASVQLWLLIIAFICIPWMLLAKPLILRHEHNKIRAMGYQRPLQDTASIATEEDIDFAAAGSVAEEMHEEEGFDFGEHMIHQVIHTIEFCLGCISNTASYLRLWALSLAHAQLSAVLWDMTLKTVFGISGVLGAVALVVAFALWFSLTIGILLIMEGLSAFLHALRLHWVEFNNKFYEGTGRKFEPFSFKSIVKDKDD</sequence>
<evidence type="ECO:0000256" key="6">
    <source>
        <dbReference type="ARBA" id="ARBA00022989"/>
    </source>
</evidence>
<feature type="transmembrane region" description="Helical" evidence="9">
    <location>
        <begin position="589"/>
        <end position="612"/>
    </location>
</feature>
<organism evidence="11 12">
    <name type="scientific">Paraglomus occultum</name>
    <dbReference type="NCBI Taxonomy" id="144539"/>
    <lineage>
        <taxon>Eukaryota</taxon>
        <taxon>Fungi</taxon>
        <taxon>Fungi incertae sedis</taxon>
        <taxon>Mucoromycota</taxon>
        <taxon>Glomeromycotina</taxon>
        <taxon>Glomeromycetes</taxon>
        <taxon>Paraglomerales</taxon>
        <taxon>Paraglomeraceae</taxon>
        <taxon>Paraglomus</taxon>
    </lineage>
</organism>
<dbReference type="GO" id="GO:0000329">
    <property type="term" value="C:fungal-type vacuole membrane"/>
    <property type="evidence" value="ECO:0007669"/>
    <property type="project" value="TreeGrafter"/>
</dbReference>
<keyword evidence="12" id="KW-1185">Reference proteome</keyword>
<dbReference type="InterPro" id="IPR002490">
    <property type="entry name" value="V-ATPase_116kDa_su"/>
</dbReference>
<feature type="coiled-coil region" evidence="10">
    <location>
        <begin position="92"/>
        <end position="133"/>
    </location>
</feature>
<feature type="transmembrane region" description="Helical" evidence="9">
    <location>
        <begin position="476"/>
        <end position="494"/>
    </location>
</feature>
<dbReference type="EMBL" id="CAJVPJ010000027">
    <property type="protein sequence ID" value="CAG8460137.1"/>
    <property type="molecule type" value="Genomic_DNA"/>
</dbReference>
<dbReference type="InterPro" id="IPR026028">
    <property type="entry name" value="V-type_ATPase_116kDa_su_euka"/>
</dbReference>
<evidence type="ECO:0000256" key="8">
    <source>
        <dbReference type="ARBA" id="ARBA00023136"/>
    </source>
</evidence>
<keyword evidence="4 9" id="KW-0812">Transmembrane</keyword>
<keyword evidence="10" id="KW-0175">Coiled coil</keyword>
<dbReference type="OrthoDB" id="10264220at2759"/>
<evidence type="ECO:0000313" key="12">
    <source>
        <dbReference type="Proteomes" id="UP000789572"/>
    </source>
</evidence>
<dbReference type="Pfam" id="PF01496">
    <property type="entry name" value="V_ATPase_I"/>
    <property type="match status" value="1"/>
</dbReference>
<name>A0A9N8YY48_9GLOM</name>
<evidence type="ECO:0000256" key="4">
    <source>
        <dbReference type="ARBA" id="ARBA00022692"/>
    </source>
</evidence>
<comment type="caution">
    <text evidence="11">The sequence shown here is derived from an EMBL/GenBank/DDBJ whole genome shotgun (WGS) entry which is preliminary data.</text>
</comment>
<evidence type="ECO:0000256" key="9">
    <source>
        <dbReference type="RuleBase" id="RU361189"/>
    </source>
</evidence>
<proteinExistence type="inferred from homology"/>
<dbReference type="GO" id="GO:0046961">
    <property type="term" value="F:proton-transporting ATPase activity, rotational mechanism"/>
    <property type="evidence" value="ECO:0007669"/>
    <property type="project" value="InterPro"/>
</dbReference>
<evidence type="ECO:0000256" key="10">
    <source>
        <dbReference type="SAM" id="Coils"/>
    </source>
</evidence>
<evidence type="ECO:0000256" key="2">
    <source>
        <dbReference type="ARBA" id="ARBA00009904"/>
    </source>
</evidence>
<accession>A0A9N8YY48</accession>
<evidence type="ECO:0000256" key="7">
    <source>
        <dbReference type="ARBA" id="ARBA00023065"/>
    </source>
</evidence>
<evidence type="ECO:0000256" key="5">
    <source>
        <dbReference type="ARBA" id="ARBA00022781"/>
    </source>
</evidence>
<comment type="similarity">
    <text evidence="2 9">Belongs to the V-ATPase 116 kDa subunit family.</text>
</comment>
<dbReference type="PANTHER" id="PTHR11629:SF63">
    <property type="entry name" value="V-TYPE PROTON ATPASE SUBUNIT A"/>
    <property type="match status" value="1"/>
</dbReference>
<reference evidence="11" key="1">
    <citation type="submission" date="2021-06" db="EMBL/GenBank/DDBJ databases">
        <authorList>
            <person name="Kallberg Y."/>
            <person name="Tangrot J."/>
            <person name="Rosling A."/>
        </authorList>
    </citation>
    <scope>NUCLEOTIDE SEQUENCE</scope>
    <source>
        <strain evidence="11">IA702</strain>
    </source>
</reference>
<evidence type="ECO:0000256" key="1">
    <source>
        <dbReference type="ARBA" id="ARBA00004141"/>
    </source>
</evidence>
<dbReference type="GO" id="GO:0000220">
    <property type="term" value="C:vacuolar proton-transporting V-type ATPase, V0 domain"/>
    <property type="evidence" value="ECO:0007669"/>
    <property type="project" value="InterPro"/>
</dbReference>
<evidence type="ECO:0000313" key="11">
    <source>
        <dbReference type="EMBL" id="CAG8460137.1"/>
    </source>
</evidence>
<keyword evidence="5 9" id="KW-0375">Hydrogen ion transport</keyword>
<dbReference type="Proteomes" id="UP000789572">
    <property type="component" value="Unassembled WGS sequence"/>
</dbReference>
<gene>
    <name evidence="11" type="ORF">POCULU_LOCUS515</name>
</gene>
<dbReference type="GO" id="GO:0007035">
    <property type="term" value="P:vacuolar acidification"/>
    <property type="evidence" value="ECO:0007669"/>
    <property type="project" value="TreeGrafter"/>
</dbReference>
<protein>
    <recommendedName>
        <fullName evidence="9">V-type proton ATPase subunit a</fullName>
    </recommendedName>
</protein>
<feature type="transmembrane region" description="Helical" evidence="9">
    <location>
        <begin position="558"/>
        <end position="577"/>
    </location>
</feature>
<comment type="subcellular location">
    <subcellularLocation>
        <location evidence="1">Membrane</location>
        <topology evidence="1">Multi-pass membrane protein</topology>
    </subcellularLocation>
</comment>
<dbReference type="PANTHER" id="PTHR11629">
    <property type="entry name" value="VACUOLAR PROTON ATPASES"/>
    <property type="match status" value="1"/>
</dbReference>
<feature type="transmembrane region" description="Helical" evidence="9">
    <location>
        <begin position="785"/>
        <end position="810"/>
    </location>
</feature>
<evidence type="ECO:0000256" key="3">
    <source>
        <dbReference type="ARBA" id="ARBA00022448"/>
    </source>
</evidence>
<feature type="transmembrane region" description="Helical" evidence="9">
    <location>
        <begin position="661"/>
        <end position="682"/>
    </location>
</feature>
<keyword evidence="3 9" id="KW-0813">Transport</keyword>
<dbReference type="GO" id="GO:0051117">
    <property type="term" value="F:ATPase binding"/>
    <property type="evidence" value="ECO:0007669"/>
    <property type="project" value="TreeGrafter"/>
</dbReference>
<comment type="function">
    <text evidence="9">Essential component of the vacuolar proton pump (V-ATPase), a multimeric enzyme that catalyzes the translocation of protons across the membranes. Required for assembly and activity of the V-ATPase.</text>
</comment>